<dbReference type="SMART" id="SM00184">
    <property type="entry name" value="RING"/>
    <property type="match status" value="1"/>
</dbReference>
<keyword evidence="2 4" id="KW-0863">Zinc-finger</keyword>
<dbReference type="EMBL" id="CAADRA010006923">
    <property type="protein sequence ID" value="VFT97312.1"/>
    <property type="molecule type" value="Genomic_DNA"/>
</dbReference>
<dbReference type="GO" id="GO:0006511">
    <property type="term" value="P:ubiquitin-dependent protein catabolic process"/>
    <property type="evidence" value="ECO:0007669"/>
    <property type="project" value="TreeGrafter"/>
</dbReference>
<evidence type="ECO:0000256" key="4">
    <source>
        <dbReference type="PROSITE-ProRule" id="PRU00175"/>
    </source>
</evidence>
<dbReference type="GO" id="GO:0005634">
    <property type="term" value="C:nucleus"/>
    <property type="evidence" value="ECO:0007669"/>
    <property type="project" value="TreeGrafter"/>
</dbReference>
<dbReference type="Pfam" id="PF13639">
    <property type="entry name" value="zf-RING_2"/>
    <property type="match status" value="1"/>
</dbReference>
<accession>A0A485LG05</accession>
<dbReference type="Gene3D" id="3.30.40.10">
    <property type="entry name" value="Zinc/RING finger domain, C3HC4 (zinc finger)"/>
    <property type="match status" value="1"/>
</dbReference>
<proteinExistence type="predicted"/>
<dbReference type="PANTHER" id="PTHR45931">
    <property type="entry name" value="SI:CH211-59O9.10"/>
    <property type="match status" value="1"/>
</dbReference>
<keyword evidence="1" id="KW-0479">Metal-binding</keyword>
<organism evidence="7 8">
    <name type="scientific">Aphanomyces stellatus</name>
    <dbReference type="NCBI Taxonomy" id="120398"/>
    <lineage>
        <taxon>Eukaryota</taxon>
        <taxon>Sar</taxon>
        <taxon>Stramenopiles</taxon>
        <taxon>Oomycota</taxon>
        <taxon>Saprolegniomycetes</taxon>
        <taxon>Saprolegniales</taxon>
        <taxon>Verrucalvaceae</taxon>
        <taxon>Aphanomyces</taxon>
    </lineage>
</organism>
<dbReference type="GO" id="GO:0061630">
    <property type="term" value="F:ubiquitin protein ligase activity"/>
    <property type="evidence" value="ECO:0007669"/>
    <property type="project" value="TreeGrafter"/>
</dbReference>
<dbReference type="InterPro" id="IPR013083">
    <property type="entry name" value="Znf_RING/FYVE/PHD"/>
</dbReference>
<keyword evidence="8" id="KW-1185">Reference proteome</keyword>
<evidence type="ECO:0000313" key="7">
    <source>
        <dbReference type="EMBL" id="VFT97312.1"/>
    </source>
</evidence>
<dbReference type="GO" id="GO:0008270">
    <property type="term" value="F:zinc ion binding"/>
    <property type="evidence" value="ECO:0007669"/>
    <property type="project" value="UniProtKB-KW"/>
</dbReference>
<dbReference type="InterPro" id="IPR051834">
    <property type="entry name" value="RING_finger_E3_ligase"/>
</dbReference>
<dbReference type="OrthoDB" id="9984778at2759"/>
<dbReference type="SUPFAM" id="SSF57850">
    <property type="entry name" value="RING/U-box"/>
    <property type="match status" value="1"/>
</dbReference>
<reference evidence="7 8" key="1">
    <citation type="submission" date="2019-03" db="EMBL/GenBank/DDBJ databases">
        <authorList>
            <person name="Gaulin E."/>
            <person name="Dumas B."/>
        </authorList>
    </citation>
    <scope>NUCLEOTIDE SEQUENCE [LARGE SCALE GENOMIC DNA]</scope>
    <source>
        <strain evidence="7">CBS 568.67</strain>
    </source>
</reference>
<evidence type="ECO:0000313" key="6">
    <source>
        <dbReference type="EMBL" id="KAF0687648.1"/>
    </source>
</evidence>
<feature type="domain" description="RING-type" evidence="5">
    <location>
        <begin position="196"/>
        <end position="236"/>
    </location>
</feature>
<protein>
    <submittedName>
        <fullName evidence="7">Aste57867_20632 protein</fullName>
    </submittedName>
</protein>
<dbReference type="Proteomes" id="UP000332933">
    <property type="component" value="Unassembled WGS sequence"/>
</dbReference>
<evidence type="ECO:0000313" key="8">
    <source>
        <dbReference type="Proteomes" id="UP000332933"/>
    </source>
</evidence>
<dbReference type="PANTHER" id="PTHR45931:SF3">
    <property type="entry name" value="RING ZINC FINGER-CONTAINING PROTEIN"/>
    <property type="match status" value="1"/>
</dbReference>
<evidence type="ECO:0000256" key="3">
    <source>
        <dbReference type="ARBA" id="ARBA00022833"/>
    </source>
</evidence>
<evidence type="ECO:0000259" key="5">
    <source>
        <dbReference type="PROSITE" id="PS50089"/>
    </source>
</evidence>
<dbReference type="InterPro" id="IPR001841">
    <property type="entry name" value="Znf_RING"/>
</dbReference>
<keyword evidence="3" id="KW-0862">Zinc</keyword>
<reference evidence="6" key="2">
    <citation type="submission" date="2019-06" db="EMBL/GenBank/DDBJ databases">
        <title>Genomics analysis of Aphanomyces spp. identifies a new class of oomycete effector associated with host adaptation.</title>
        <authorList>
            <person name="Gaulin E."/>
        </authorList>
    </citation>
    <scope>NUCLEOTIDE SEQUENCE</scope>
    <source>
        <strain evidence="6">CBS 578.67</strain>
    </source>
</reference>
<gene>
    <name evidence="7" type="primary">Aste57867_20632</name>
    <name evidence="6" type="ORF">As57867_020564</name>
    <name evidence="7" type="ORF">ASTE57867_20632</name>
</gene>
<evidence type="ECO:0000256" key="1">
    <source>
        <dbReference type="ARBA" id="ARBA00022723"/>
    </source>
</evidence>
<dbReference type="PROSITE" id="PS50089">
    <property type="entry name" value="ZF_RING_2"/>
    <property type="match status" value="1"/>
</dbReference>
<name>A0A485LG05_9STRA</name>
<evidence type="ECO:0000256" key="2">
    <source>
        <dbReference type="ARBA" id="ARBA00022771"/>
    </source>
</evidence>
<dbReference type="AlphaFoldDB" id="A0A485LG05"/>
<sequence>MPSRPKWQCKANFISSRWNKRAATIWSEDTASARALAEEMGQFNESEEDLVMCTKKNLATKLAPKISQLPNIRPPPNLENIDPLEASVALSFEQAKGDAKTSTIAPGLISVASCDTDQEESLALKLVRFDPTVRPLQPTKKTTNMRFLSFLRNVRRLETQYADTGKMGRMAASTIIELPSFVYSAKASTSDDLDRCAICLSEFVDDQELRVLPCFHTYHSWCIDKWLLTNCKCPVCILSP</sequence>
<dbReference type="EMBL" id="VJMH01006897">
    <property type="protein sequence ID" value="KAF0687648.1"/>
    <property type="molecule type" value="Genomic_DNA"/>
</dbReference>